<dbReference type="PANTHER" id="PTHR31644:SF1">
    <property type="entry name" value="ZN(II)2CYS6 TRANSCRIPTION FACTOR (EUROFUNG)"/>
    <property type="match status" value="1"/>
</dbReference>
<reference evidence="3" key="1">
    <citation type="submission" date="2023-03" db="EMBL/GenBank/DDBJ databases">
        <title>Massive genome expansion in bonnet fungi (Mycena s.s.) driven by repeated elements and novel gene families across ecological guilds.</title>
        <authorList>
            <consortium name="Lawrence Berkeley National Laboratory"/>
            <person name="Harder C.B."/>
            <person name="Miyauchi S."/>
            <person name="Viragh M."/>
            <person name="Kuo A."/>
            <person name="Thoen E."/>
            <person name="Andreopoulos B."/>
            <person name="Lu D."/>
            <person name="Skrede I."/>
            <person name="Drula E."/>
            <person name="Henrissat B."/>
            <person name="Morin E."/>
            <person name="Kohler A."/>
            <person name="Barry K."/>
            <person name="LaButti K."/>
            <person name="Morin E."/>
            <person name="Salamov A."/>
            <person name="Lipzen A."/>
            <person name="Mereny Z."/>
            <person name="Hegedus B."/>
            <person name="Baldrian P."/>
            <person name="Stursova M."/>
            <person name="Weitz H."/>
            <person name="Taylor A."/>
            <person name="Grigoriev I.V."/>
            <person name="Nagy L.G."/>
            <person name="Martin F."/>
            <person name="Kauserud H."/>
        </authorList>
    </citation>
    <scope>NUCLEOTIDE SEQUENCE</scope>
    <source>
        <strain evidence="3">CBHHK067</strain>
    </source>
</reference>
<keyword evidence="4" id="KW-1185">Reference proteome</keyword>
<evidence type="ECO:0000256" key="1">
    <source>
        <dbReference type="SAM" id="MobiDB-lite"/>
    </source>
</evidence>
<evidence type="ECO:0000313" key="4">
    <source>
        <dbReference type="Proteomes" id="UP001221757"/>
    </source>
</evidence>
<dbReference type="PROSITE" id="PS50048">
    <property type="entry name" value="ZN2_CY6_FUNGAL_2"/>
    <property type="match status" value="1"/>
</dbReference>
<dbReference type="AlphaFoldDB" id="A0AAD7BY00"/>
<dbReference type="GO" id="GO:0008270">
    <property type="term" value="F:zinc ion binding"/>
    <property type="evidence" value="ECO:0007669"/>
    <property type="project" value="InterPro"/>
</dbReference>
<dbReference type="Gene3D" id="4.10.240.10">
    <property type="entry name" value="Zn(2)-C6 fungal-type DNA-binding domain"/>
    <property type="match status" value="1"/>
</dbReference>
<comment type="caution">
    <text evidence="3">The sequence shown here is derived from an EMBL/GenBank/DDBJ whole genome shotgun (WGS) entry which is preliminary data.</text>
</comment>
<dbReference type="Proteomes" id="UP001221757">
    <property type="component" value="Unassembled WGS sequence"/>
</dbReference>
<sequence>MKEPLYIRRRVYIACLNCRKRKVKCLTDESDKKPCGRCIRHGLACQYLPVDYGAPKPRAVDKSGNESQPEASRRMRVCSPHSTHTHTKAIRMECIFLRPPTSRGPLLQMEIEKQGPHLDPDATSEVIRRPVLPSSPTYTSTMQNPNSCPNEHFEYYNDWPESLQATFRHNDALALRGRVIAVDISDVIMLERVNYSQSHEFWHSHVPDEYCRTSEWPPNELGNDEIAPGTCGGEGRSQHPLTAAHNRTDHQNLKTCLEARLFGPSKLQKDLHQASLVLFRSSGRTHALSAKRDSTPHQRFRTVHSQCQMVASTEKQGADDAKNGTHWTTGELKRECSILLEYLCRSSGKHGNWNLHTVGAPRALWVFPIILSMSVRCAHFGTWDSGDAWNRSAAMEQWWR</sequence>
<dbReference type="Pfam" id="PF00172">
    <property type="entry name" value="Zn_clus"/>
    <property type="match status" value="1"/>
</dbReference>
<accession>A0AAD7BY00</accession>
<organism evidence="3 4">
    <name type="scientific">Mycena rosella</name>
    <name type="common">Pink bonnet</name>
    <name type="synonym">Agaricus rosellus</name>
    <dbReference type="NCBI Taxonomy" id="1033263"/>
    <lineage>
        <taxon>Eukaryota</taxon>
        <taxon>Fungi</taxon>
        <taxon>Dikarya</taxon>
        <taxon>Basidiomycota</taxon>
        <taxon>Agaricomycotina</taxon>
        <taxon>Agaricomycetes</taxon>
        <taxon>Agaricomycetidae</taxon>
        <taxon>Agaricales</taxon>
        <taxon>Marasmiineae</taxon>
        <taxon>Mycenaceae</taxon>
        <taxon>Mycena</taxon>
    </lineage>
</organism>
<dbReference type="InterPro" id="IPR052780">
    <property type="entry name" value="AAA_Catabolism_Regulators"/>
</dbReference>
<dbReference type="SUPFAM" id="SSF57701">
    <property type="entry name" value="Zn2/Cys6 DNA-binding domain"/>
    <property type="match status" value="1"/>
</dbReference>
<feature type="domain" description="Zn(2)-C6 fungal-type" evidence="2">
    <location>
        <begin position="14"/>
        <end position="47"/>
    </location>
</feature>
<dbReference type="GO" id="GO:0005634">
    <property type="term" value="C:nucleus"/>
    <property type="evidence" value="ECO:0007669"/>
    <property type="project" value="TreeGrafter"/>
</dbReference>
<dbReference type="InterPro" id="IPR036864">
    <property type="entry name" value="Zn2-C6_fun-type_DNA-bd_sf"/>
</dbReference>
<dbReference type="CDD" id="cd00067">
    <property type="entry name" value="GAL4"/>
    <property type="match status" value="1"/>
</dbReference>
<feature type="region of interest" description="Disordered" evidence="1">
    <location>
        <begin position="56"/>
        <end position="82"/>
    </location>
</feature>
<protein>
    <recommendedName>
        <fullName evidence="2">Zn(2)-C6 fungal-type domain-containing protein</fullName>
    </recommendedName>
</protein>
<dbReference type="PANTHER" id="PTHR31644">
    <property type="entry name" value="TRANSCRIPTIONAL ACTIVATOR ARO80-RELATED"/>
    <property type="match status" value="1"/>
</dbReference>
<evidence type="ECO:0000259" key="2">
    <source>
        <dbReference type="PROSITE" id="PS50048"/>
    </source>
</evidence>
<dbReference type="GO" id="GO:0000981">
    <property type="term" value="F:DNA-binding transcription factor activity, RNA polymerase II-specific"/>
    <property type="evidence" value="ECO:0007669"/>
    <property type="project" value="InterPro"/>
</dbReference>
<dbReference type="EMBL" id="JARKIE010000486">
    <property type="protein sequence ID" value="KAJ7633725.1"/>
    <property type="molecule type" value="Genomic_DNA"/>
</dbReference>
<dbReference type="SMART" id="SM00066">
    <property type="entry name" value="GAL4"/>
    <property type="match status" value="1"/>
</dbReference>
<dbReference type="InterPro" id="IPR001138">
    <property type="entry name" value="Zn2Cys6_DnaBD"/>
</dbReference>
<dbReference type="PROSITE" id="PS00463">
    <property type="entry name" value="ZN2_CY6_FUNGAL_1"/>
    <property type="match status" value="1"/>
</dbReference>
<proteinExistence type="predicted"/>
<name>A0AAD7BY00_MYCRO</name>
<evidence type="ECO:0000313" key="3">
    <source>
        <dbReference type="EMBL" id="KAJ7633725.1"/>
    </source>
</evidence>
<gene>
    <name evidence="3" type="ORF">B0H17DRAFT_1149893</name>
</gene>